<dbReference type="Gene3D" id="3.40.50.150">
    <property type="entry name" value="Vaccinia Virus protein VP39"/>
    <property type="match status" value="1"/>
</dbReference>
<proteinExistence type="inferred from homology"/>
<evidence type="ECO:0000256" key="5">
    <source>
        <dbReference type="ARBA" id="ARBA00022691"/>
    </source>
</evidence>
<evidence type="ECO:0000256" key="3">
    <source>
        <dbReference type="ARBA" id="ARBA00022603"/>
    </source>
</evidence>
<dbReference type="Gene3D" id="1.20.1260.30">
    <property type="match status" value="1"/>
</dbReference>
<dbReference type="PANTHER" id="PTHR42933">
    <property type="entry name" value="SLR6095 PROTEIN"/>
    <property type="match status" value="1"/>
</dbReference>
<evidence type="ECO:0000313" key="10">
    <source>
        <dbReference type="EMBL" id="TRT90548.1"/>
    </source>
</evidence>
<evidence type="ECO:0000259" key="8">
    <source>
        <dbReference type="Pfam" id="PF02384"/>
    </source>
</evidence>
<feature type="domain" description="DNA methylase adenine-specific" evidence="8">
    <location>
        <begin position="140"/>
        <end position="468"/>
    </location>
</feature>
<dbReference type="SUPFAM" id="SSF53335">
    <property type="entry name" value="S-adenosyl-L-methionine-dependent methyltransferases"/>
    <property type="match status" value="1"/>
</dbReference>
<evidence type="ECO:0000256" key="1">
    <source>
        <dbReference type="ARBA" id="ARBA00006594"/>
    </source>
</evidence>
<dbReference type="GO" id="GO:0032259">
    <property type="term" value="P:methylation"/>
    <property type="evidence" value="ECO:0007669"/>
    <property type="project" value="UniProtKB-KW"/>
</dbReference>
<evidence type="ECO:0000256" key="6">
    <source>
        <dbReference type="ARBA" id="ARBA00022747"/>
    </source>
</evidence>
<dbReference type="GO" id="GO:0003677">
    <property type="term" value="F:DNA binding"/>
    <property type="evidence" value="ECO:0007669"/>
    <property type="project" value="InterPro"/>
</dbReference>
<protein>
    <recommendedName>
        <fullName evidence="2">site-specific DNA-methyltransferase (adenine-specific)</fullName>
        <ecNumber evidence="2">2.1.1.72</ecNumber>
    </recommendedName>
</protein>
<dbReference type="AlphaFoldDB" id="A0A552AYK4"/>
<dbReference type="GO" id="GO:0009307">
    <property type="term" value="P:DNA restriction-modification system"/>
    <property type="evidence" value="ECO:0007669"/>
    <property type="project" value="UniProtKB-KW"/>
</dbReference>
<dbReference type="PANTHER" id="PTHR42933:SF3">
    <property type="entry name" value="TYPE I RESTRICTION ENZYME MJAVIII METHYLASE SUBUNIT"/>
    <property type="match status" value="1"/>
</dbReference>
<dbReference type="GO" id="GO:0009007">
    <property type="term" value="F:site-specific DNA-methyltransferase (adenine-specific) activity"/>
    <property type="evidence" value="ECO:0007669"/>
    <property type="project" value="UniProtKB-EC"/>
</dbReference>
<accession>A0A552AYK4</accession>
<dbReference type="InterPro" id="IPR029063">
    <property type="entry name" value="SAM-dependent_MTases_sf"/>
</dbReference>
<keyword evidence="5" id="KW-0949">S-adenosyl-L-methionine</keyword>
<dbReference type="InterPro" id="IPR003356">
    <property type="entry name" value="DNA_methylase_A-5"/>
</dbReference>
<evidence type="ECO:0000256" key="2">
    <source>
        <dbReference type="ARBA" id="ARBA00011900"/>
    </source>
</evidence>
<organism evidence="10 11">
    <name type="scientific">Microcystis aeruginosa Ma_OC_H_19870700_S124</name>
    <dbReference type="NCBI Taxonomy" id="2486262"/>
    <lineage>
        <taxon>Bacteria</taxon>
        <taxon>Bacillati</taxon>
        <taxon>Cyanobacteriota</taxon>
        <taxon>Cyanophyceae</taxon>
        <taxon>Oscillatoriophycideae</taxon>
        <taxon>Chroococcales</taxon>
        <taxon>Microcystaceae</taxon>
        <taxon>Microcystis</taxon>
    </lineage>
</organism>
<comment type="caution">
    <text evidence="10">The sequence shown here is derived from an EMBL/GenBank/DDBJ whole genome shotgun (WGS) entry which is preliminary data.</text>
</comment>
<sequence length="503" mass="56823">MITGELKSKIDKLWTTFWNNGISNPLSVIEQISYLLFIKRLDDLELAKERKSQRLGENLENPTFSPSQQHIRWSHFKNLDDAETMLRIVRDEAFPFIKDLGQFSKGSTYAKHMKDAVFLIASPALLATVIEQIEKIPMEDRDTKGDLYEYMLSKLSTAGTNGQFRTPRHIIKMMVELLAPGPREVICDPACGTGGFLVAAAEYVRELKDSEGGRLLHERGNLEHFNNQMFHGFDFDGTMLRIGSMNLMLHGIEQPIIEARDSLSEDHAGVEDSFTMILANPPFKGSVEKSTIAKDLSKIIDTTKTELLFMALFLRLLKTGGKGAVIVPDGVLFGSSKAHKDIRTILVEEHKLEGVISMPSGVFKPYAGVSTAILIFTKLGVREKGTDFVWFYDMVADGFSLDDKRQPIADNDIPDLLRCWQQRDSAKDTNRTSTKLSDRTGKAFFVPREEIQANAYDLSINRYKEIEYEEVSYEPPKVILQKLRALEADIRQDLDALEEMLGD</sequence>
<dbReference type="PROSITE" id="PS00092">
    <property type="entry name" value="N6_MTASE"/>
    <property type="match status" value="1"/>
</dbReference>
<feature type="domain" description="N6 adenine-specific DNA methyltransferase N-terminal" evidence="9">
    <location>
        <begin position="6"/>
        <end position="133"/>
    </location>
</feature>
<evidence type="ECO:0000256" key="7">
    <source>
        <dbReference type="ARBA" id="ARBA00047942"/>
    </source>
</evidence>
<evidence type="ECO:0000256" key="4">
    <source>
        <dbReference type="ARBA" id="ARBA00022679"/>
    </source>
</evidence>
<dbReference type="Pfam" id="PF02384">
    <property type="entry name" value="N6_Mtase"/>
    <property type="match status" value="1"/>
</dbReference>
<reference evidence="10 11" key="1">
    <citation type="submission" date="2019-01" db="EMBL/GenBank/DDBJ databases">
        <title>Coherence of Microcystis species and biogeography revealed through population genomics.</title>
        <authorList>
            <person name="Perez-Carrascal O.M."/>
            <person name="Terrat Y."/>
            <person name="Giani A."/>
            <person name="Fortin N."/>
            <person name="Tromas N."/>
            <person name="Shapiro B.J."/>
        </authorList>
    </citation>
    <scope>NUCLEOTIDE SEQUENCE [LARGE SCALE GENOMIC DNA]</scope>
    <source>
        <strain evidence="10">Ma_OC_H_19870700_S124</strain>
    </source>
</reference>
<comment type="similarity">
    <text evidence="1">Belongs to the N(4)/N(6)-methyltransferase family.</text>
</comment>
<keyword evidence="6" id="KW-0680">Restriction system</keyword>
<dbReference type="GO" id="GO:0008170">
    <property type="term" value="F:N-methyltransferase activity"/>
    <property type="evidence" value="ECO:0007669"/>
    <property type="project" value="InterPro"/>
</dbReference>
<evidence type="ECO:0000313" key="11">
    <source>
        <dbReference type="Proteomes" id="UP000316280"/>
    </source>
</evidence>
<dbReference type="InterPro" id="IPR051537">
    <property type="entry name" value="DNA_Adenine_Mtase"/>
</dbReference>
<dbReference type="InterPro" id="IPR038333">
    <property type="entry name" value="T1MK-like_N_sf"/>
</dbReference>
<gene>
    <name evidence="10" type="ORF">EWV63_00830</name>
</gene>
<dbReference type="EMBL" id="SFBR01000008">
    <property type="protein sequence ID" value="TRT90548.1"/>
    <property type="molecule type" value="Genomic_DNA"/>
</dbReference>
<keyword evidence="3 10" id="KW-0489">Methyltransferase</keyword>
<name>A0A552AYK4_MICAE</name>
<dbReference type="InterPro" id="IPR022749">
    <property type="entry name" value="D12N6_MeTrfase_N"/>
</dbReference>
<dbReference type="PRINTS" id="PR00507">
    <property type="entry name" value="N12N6MTFRASE"/>
</dbReference>
<keyword evidence="4 10" id="KW-0808">Transferase</keyword>
<dbReference type="Proteomes" id="UP000316280">
    <property type="component" value="Unassembled WGS sequence"/>
</dbReference>
<evidence type="ECO:0000259" key="9">
    <source>
        <dbReference type="Pfam" id="PF12161"/>
    </source>
</evidence>
<dbReference type="Pfam" id="PF12161">
    <property type="entry name" value="HsdM_N"/>
    <property type="match status" value="1"/>
</dbReference>
<comment type="catalytic activity">
    <reaction evidence="7">
        <text>a 2'-deoxyadenosine in DNA + S-adenosyl-L-methionine = an N(6)-methyl-2'-deoxyadenosine in DNA + S-adenosyl-L-homocysteine + H(+)</text>
        <dbReference type="Rhea" id="RHEA:15197"/>
        <dbReference type="Rhea" id="RHEA-COMP:12418"/>
        <dbReference type="Rhea" id="RHEA-COMP:12419"/>
        <dbReference type="ChEBI" id="CHEBI:15378"/>
        <dbReference type="ChEBI" id="CHEBI:57856"/>
        <dbReference type="ChEBI" id="CHEBI:59789"/>
        <dbReference type="ChEBI" id="CHEBI:90615"/>
        <dbReference type="ChEBI" id="CHEBI:90616"/>
        <dbReference type="EC" id="2.1.1.72"/>
    </reaction>
</comment>
<dbReference type="EC" id="2.1.1.72" evidence="2"/>
<dbReference type="InterPro" id="IPR002052">
    <property type="entry name" value="DNA_methylase_N6_adenine_CS"/>
</dbReference>